<sequence length="440" mass="50755">MNEYANSLKQKLTSLIREMSATPAPYVKNPEIDFTRKKKLPFETVMQLLISMGGNSLYKELLESQGYDVNTATTSAFVQQRNKILPSALEFLFHEFTQSYTDIKHYRGYRLLAIDGSDLHIATDPADTETYFQSQPNTKGYNLLHLNAAYDLCNRLYVDAIVQPRRLWNEGRALAAMVDRSPIKGKTIVIADRGYESYNNFAHIERKGWNYVIRVKDLDSNGILSGLRLPAGGEFDRDVHLTLTKKQTKEVKAHPEMYRFVPSTSTFDFLDLQENLFYPISFRVVRFVLPNGAYETVITNLSNADFPPDELKSIYNMRWGIETSFRALKYTVGLTSFHAKKQESITQEIFARMIMYNFAEMMTSHVVISQMDKRHPYQVNFTVAVHVCRHFLRSRGDEPPPDVEALIRKNILPIRPIRPGQKNTRKIRYKSAVSFVYRVA</sequence>
<dbReference type="GO" id="GO:0004803">
    <property type="term" value="F:transposase activity"/>
    <property type="evidence" value="ECO:0007669"/>
    <property type="project" value="InterPro"/>
</dbReference>
<dbReference type="RefSeq" id="WP_135154708.1">
    <property type="nucleotide sequence ID" value="NZ_SOMN01000095.1"/>
</dbReference>
<dbReference type="SUPFAM" id="SSF53098">
    <property type="entry name" value="Ribonuclease H-like"/>
    <property type="match status" value="1"/>
</dbReference>
<accession>A0A4Y8LMJ6</accession>
<keyword evidence="2" id="KW-0815">Transposition</keyword>
<evidence type="ECO:0000256" key="4">
    <source>
        <dbReference type="ARBA" id="ARBA00023172"/>
    </source>
</evidence>
<dbReference type="PANTHER" id="PTHR33258">
    <property type="entry name" value="TRANSPOSASE INSL FOR INSERTION SEQUENCE ELEMENT IS186A-RELATED"/>
    <property type="match status" value="1"/>
</dbReference>
<comment type="similarity">
    <text evidence="1">Belongs to the transposase 11 family.</text>
</comment>
<dbReference type="InterPro" id="IPR012337">
    <property type="entry name" value="RNaseH-like_sf"/>
</dbReference>
<dbReference type="GO" id="GO:0003677">
    <property type="term" value="F:DNA binding"/>
    <property type="evidence" value="ECO:0007669"/>
    <property type="project" value="UniProtKB-KW"/>
</dbReference>
<evidence type="ECO:0000256" key="1">
    <source>
        <dbReference type="ARBA" id="ARBA00010075"/>
    </source>
</evidence>
<keyword evidence="7" id="KW-1185">Reference proteome</keyword>
<gene>
    <name evidence="6" type="ORF">E2980_23740</name>
</gene>
<dbReference type="InterPro" id="IPR002559">
    <property type="entry name" value="Transposase_11"/>
</dbReference>
<dbReference type="OrthoDB" id="9794050at2"/>
<dbReference type="Proteomes" id="UP000297900">
    <property type="component" value="Unassembled WGS sequence"/>
</dbReference>
<dbReference type="EMBL" id="SOMN01000095">
    <property type="protein sequence ID" value="TFE19132.1"/>
    <property type="molecule type" value="Genomic_DNA"/>
</dbReference>
<evidence type="ECO:0000256" key="3">
    <source>
        <dbReference type="ARBA" id="ARBA00023125"/>
    </source>
</evidence>
<dbReference type="NCBIfam" id="NF033592">
    <property type="entry name" value="transpos_IS4_1"/>
    <property type="match status" value="1"/>
</dbReference>
<keyword evidence="3" id="KW-0238">DNA-binding</keyword>
<dbReference type="PANTHER" id="PTHR33258:SF1">
    <property type="entry name" value="TRANSPOSASE INSL FOR INSERTION SEQUENCE ELEMENT IS186A-RELATED"/>
    <property type="match status" value="1"/>
</dbReference>
<dbReference type="InterPro" id="IPR047952">
    <property type="entry name" value="Transpos_IS4"/>
</dbReference>
<feature type="domain" description="Transposase IS4-like" evidence="5">
    <location>
        <begin position="108"/>
        <end position="358"/>
    </location>
</feature>
<evidence type="ECO:0000256" key="2">
    <source>
        <dbReference type="ARBA" id="ARBA00022578"/>
    </source>
</evidence>
<evidence type="ECO:0000259" key="5">
    <source>
        <dbReference type="Pfam" id="PF01609"/>
    </source>
</evidence>
<comment type="caution">
    <text evidence="6">The sequence shown here is derived from an EMBL/GenBank/DDBJ whole genome shotgun (WGS) entry which is preliminary data.</text>
</comment>
<proteinExistence type="inferred from homology"/>
<keyword evidence="4" id="KW-0233">DNA recombination</keyword>
<organism evidence="6 7">
    <name type="scientific">Cohnella luojiensis</name>
    <dbReference type="NCBI Taxonomy" id="652876"/>
    <lineage>
        <taxon>Bacteria</taxon>
        <taxon>Bacillati</taxon>
        <taxon>Bacillota</taxon>
        <taxon>Bacilli</taxon>
        <taxon>Bacillales</taxon>
        <taxon>Paenibacillaceae</taxon>
        <taxon>Cohnella</taxon>
    </lineage>
</organism>
<dbReference type="Pfam" id="PF01609">
    <property type="entry name" value="DDE_Tnp_1"/>
    <property type="match status" value="1"/>
</dbReference>
<dbReference type="Gene3D" id="3.90.350.10">
    <property type="entry name" value="Transposase Inhibitor Protein From Tn5, Chain A, domain 1"/>
    <property type="match status" value="1"/>
</dbReference>
<name>A0A4Y8LMJ6_9BACL</name>
<evidence type="ECO:0000313" key="7">
    <source>
        <dbReference type="Proteomes" id="UP000297900"/>
    </source>
</evidence>
<reference evidence="6 7" key="1">
    <citation type="submission" date="2019-03" db="EMBL/GenBank/DDBJ databases">
        <title>Cohnella endophytica sp. nov., a novel endophytic bacterium isolated from bark of Sonneratia apetala.</title>
        <authorList>
            <person name="Tuo L."/>
        </authorList>
    </citation>
    <scope>NUCLEOTIDE SEQUENCE [LARGE SCALE GENOMIC DNA]</scope>
    <source>
        <strain evidence="6 7">CCTCC AB 208254</strain>
    </source>
</reference>
<dbReference type="GO" id="GO:0006313">
    <property type="term" value="P:DNA transposition"/>
    <property type="evidence" value="ECO:0007669"/>
    <property type="project" value="InterPro"/>
</dbReference>
<dbReference type="AlphaFoldDB" id="A0A4Y8LMJ6"/>
<protein>
    <submittedName>
        <fullName evidence="6">IS4 family transposase</fullName>
    </submittedName>
</protein>
<evidence type="ECO:0000313" key="6">
    <source>
        <dbReference type="EMBL" id="TFE19132.1"/>
    </source>
</evidence>